<organism evidence="3">
    <name type="scientific">Cyanothece sp. (strain PCC 7425 / ATCC 29141)</name>
    <dbReference type="NCBI Taxonomy" id="395961"/>
    <lineage>
        <taxon>Bacteria</taxon>
        <taxon>Bacillati</taxon>
        <taxon>Cyanobacteriota</taxon>
        <taxon>Cyanophyceae</taxon>
        <taxon>Gomontiellales</taxon>
        <taxon>Cyanothecaceae</taxon>
        <taxon>Cyanothece</taxon>
    </lineage>
</organism>
<evidence type="ECO:0000256" key="1">
    <source>
        <dbReference type="SAM" id="MobiDB-lite"/>
    </source>
</evidence>
<feature type="domain" description="SLH" evidence="2">
    <location>
        <begin position="94"/>
        <end position="153"/>
    </location>
</feature>
<dbReference type="PROSITE" id="PS51272">
    <property type="entry name" value="SLH"/>
    <property type="match status" value="3"/>
</dbReference>
<feature type="region of interest" description="Disordered" evidence="1">
    <location>
        <begin position="232"/>
        <end position="254"/>
    </location>
</feature>
<dbReference type="Pfam" id="PF00395">
    <property type="entry name" value="SLH"/>
    <property type="match status" value="3"/>
</dbReference>
<dbReference type="HOGENOM" id="CLU_031608_0_0_3"/>
<reference evidence="3" key="1">
    <citation type="submission" date="2009-01" db="EMBL/GenBank/DDBJ databases">
        <title>Complete sequence of chromosome Cyanothece sp. PCC 7425.</title>
        <authorList>
            <consortium name="US DOE Joint Genome Institute"/>
            <person name="Lucas S."/>
            <person name="Copeland A."/>
            <person name="Lapidus A."/>
            <person name="Glavina del Rio T."/>
            <person name="Dalin E."/>
            <person name="Tice H."/>
            <person name="Bruce D."/>
            <person name="Goodwin L."/>
            <person name="Pitluck S."/>
            <person name="Sims D."/>
            <person name="Meineke L."/>
            <person name="Brettin T."/>
            <person name="Detter J.C."/>
            <person name="Han C."/>
            <person name="Larimer F."/>
            <person name="Land M."/>
            <person name="Hauser L."/>
            <person name="Kyrpides N."/>
            <person name="Ovchinnikova G."/>
            <person name="Liberton M."/>
            <person name="Stoeckel J."/>
            <person name="Banerjee A."/>
            <person name="Singh A."/>
            <person name="Page L."/>
            <person name="Sato H."/>
            <person name="Zhao L."/>
            <person name="Sherman L."/>
            <person name="Pakrasi H."/>
            <person name="Richardson P."/>
        </authorList>
    </citation>
    <scope>NUCLEOTIDE SEQUENCE</scope>
    <source>
        <strain evidence="3">PCC 7425</strain>
    </source>
</reference>
<dbReference type="OrthoDB" id="9759810at2"/>
<dbReference type="InterPro" id="IPR001119">
    <property type="entry name" value="SLH_dom"/>
</dbReference>
<sequence length="431" mass="46111">MYRGLTSSSLGVVLSLGAVVAGGISYPAPAIAATFTDVDQHWARPFIEQLADANVIAGFPDGTFRPNQPVTRAQFAAIVRQAFNQSRVREYRGFNDVPTNFWATPAIQKAFETGFLSGYPGGLFLPNQEIPKVQVLVSLASGLRLPTSPSPETVLRVFQDAQDIPTYAQPPVAAATTKGIVVNYPNVGFLNPNETATRGDVAAYIYQALVNQGRFQPISRRDPAFKFIVGAAAPTPPKEPPATGDTSRLPKGTTIPLIYPGARNARIIIAAGETVRTTLQVPSRVVAGDGTNLLPEGSRVTGRFIPVTVNGVAGAQFVAERLSIPRNPQSYDLQAASRPKTFTRTQDIPPQSLRGAIITQAAQRVIQGAFGPQVSTTDFFSGILDAVLGTPRVNSNQVIVFAPADLTITLQTPLRINPRSPNPQPNNLQPQ</sequence>
<dbReference type="PANTHER" id="PTHR43308">
    <property type="entry name" value="OUTER MEMBRANE PROTEIN ALPHA-RELATED"/>
    <property type="match status" value="1"/>
</dbReference>
<dbReference type="KEGG" id="cyn:Cyan7425_0673"/>
<dbReference type="STRING" id="395961.Cyan7425_0673"/>
<dbReference type="PANTHER" id="PTHR43308:SF5">
    <property type="entry name" value="S-LAYER PROTEIN _ PEPTIDOGLYCAN ENDO-BETA-N-ACETYLGLUCOSAMINIDASE"/>
    <property type="match status" value="1"/>
</dbReference>
<dbReference type="EMBL" id="CP001344">
    <property type="protein sequence ID" value="ACL43061.1"/>
    <property type="molecule type" value="Genomic_DNA"/>
</dbReference>
<proteinExistence type="predicted"/>
<protein>
    <submittedName>
        <fullName evidence="3">S-layer domain protein</fullName>
    </submittedName>
</protein>
<evidence type="ECO:0000259" key="2">
    <source>
        <dbReference type="PROSITE" id="PS51272"/>
    </source>
</evidence>
<feature type="domain" description="SLH" evidence="2">
    <location>
        <begin position="155"/>
        <end position="219"/>
    </location>
</feature>
<dbReference type="InterPro" id="IPR051465">
    <property type="entry name" value="Cell_Envelope_Struct_Comp"/>
</dbReference>
<dbReference type="eggNOG" id="COG2948">
    <property type="taxonomic scope" value="Bacteria"/>
</dbReference>
<feature type="domain" description="SLH" evidence="2">
    <location>
        <begin position="30"/>
        <end position="93"/>
    </location>
</feature>
<dbReference type="AlphaFoldDB" id="B8HV14"/>
<gene>
    <name evidence="3" type="ordered locus">Cyan7425_0673</name>
</gene>
<evidence type="ECO:0000313" key="3">
    <source>
        <dbReference type="EMBL" id="ACL43061.1"/>
    </source>
</evidence>
<name>B8HV14_CYAP4</name>
<accession>B8HV14</accession>